<keyword evidence="8" id="KW-0460">Magnesium</keyword>
<dbReference type="Gene3D" id="3.90.79.10">
    <property type="entry name" value="Nucleoside Triphosphate Pyrophosphohydrolase"/>
    <property type="match status" value="1"/>
</dbReference>
<dbReference type="EC" id="3.6.1.55" evidence="11"/>
<dbReference type="Pfam" id="PF00293">
    <property type="entry name" value="NUDIX"/>
    <property type="match status" value="1"/>
</dbReference>
<name>A0AA43XMG0_9CLOT</name>
<evidence type="ECO:0000259" key="13">
    <source>
        <dbReference type="PROSITE" id="PS51462"/>
    </source>
</evidence>
<keyword evidence="7 12" id="KW-0378">Hydrolase</keyword>
<keyword evidence="4" id="KW-0235">DNA replication</keyword>
<keyword evidence="3" id="KW-0515">Mutator protein</keyword>
<dbReference type="GO" id="GO:0044715">
    <property type="term" value="F:8-oxo-dGDP phosphatase activity"/>
    <property type="evidence" value="ECO:0007669"/>
    <property type="project" value="TreeGrafter"/>
</dbReference>
<comment type="cofactor">
    <cofactor evidence="1">
        <name>Mg(2+)</name>
        <dbReference type="ChEBI" id="CHEBI:18420"/>
    </cofactor>
</comment>
<evidence type="ECO:0000256" key="11">
    <source>
        <dbReference type="ARBA" id="ARBA00038905"/>
    </source>
</evidence>
<keyword evidence="6" id="KW-0227">DNA damage</keyword>
<sequence>MKTVEVVAAVIMEDQKVLATQRGQHKYNYISNKYEFPGGKVEKGETEEVALVREIKEELGMEIEVNQKLITVNHTYPDFKIIMHTYLCKRRGGEIKLYEHQNYQWLSPDDLYSVDWAMADVPIVKSLTEKVL</sequence>
<reference evidence="14 15" key="1">
    <citation type="submission" date="2019-04" db="EMBL/GenBank/DDBJ databases">
        <title>Isachenkonia alkalipeptolytica gen. nov. sp. nov. a new anaerobic, alkiliphilic organothrophic bacterium capable to reduce synthesized ferrihydrite isolated from a soda lake.</title>
        <authorList>
            <person name="Toshchakov S.V."/>
            <person name="Zavarzina D.G."/>
            <person name="Zhilina T.N."/>
            <person name="Kostrikina N.A."/>
            <person name="Kublanov I.V."/>
        </authorList>
    </citation>
    <scope>NUCLEOTIDE SEQUENCE [LARGE SCALE GENOMIC DNA]</scope>
    <source>
        <strain evidence="14 15">Z-1701</strain>
    </source>
</reference>
<dbReference type="PRINTS" id="PR00502">
    <property type="entry name" value="NUDIXFAMILY"/>
</dbReference>
<comment type="catalytic activity">
    <reaction evidence="10">
        <text>8-oxo-dGTP + H2O = 8-oxo-dGMP + diphosphate + H(+)</text>
        <dbReference type="Rhea" id="RHEA:31575"/>
        <dbReference type="ChEBI" id="CHEBI:15377"/>
        <dbReference type="ChEBI" id="CHEBI:15378"/>
        <dbReference type="ChEBI" id="CHEBI:33019"/>
        <dbReference type="ChEBI" id="CHEBI:63224"/>
        <dbReference type="ChEBI" id="CHEBI:77896"/>
        <dbReference type="EC" id="3.6.1.55"/>
    </reaction>
</comment>
<evidence type="ECO:0000256" key="10">
    <source>
        <dbReference type="ARBA" id="ARBA00035861"/>
    </source>
</evidence>
<dbReference type="InterPro" id="IPR015797">
    <property type="entry name" value="NUDIX_hydrolase-like_dom_sf"/>
</dbReference>
<dbReference type="PANTHER" id="PTHR47707">
    <property type="entry name" value="8-OXO-DGTP DIPHOSPHATASE"/>
    <property type="match status" value="1"/>
</dbReference>
<dbReference type="InterPro" id="IPR047127">
    <property type="entry name" value="MutT-like"/>
</dbReference>
<dbReference type="GO" id="GO:0035539">
    <property type="term" value="F:8-oxo-7,8-dihydrodeoxyguanosine triphosphate pyrophosphatase activity"/>
    <property type="evidence" value="ECO:0007669"/>
    <property type="project" value="UniProtKB-EC"/>
</dbReference>
<dbReference type="GO" id="GO:0046872">
    <property type="term" value="F:metal ion binding"/>
    <property type="evidence" value="ECO:0007669"/>
    <property type="project" value="UniProtKB-KW"/>
</dbReference>
<dbReference type="RefSeq" id="WP_160721457.1">
    <property type="nucleotide sequence ID" value="NZ_SUMG01000010.1"/>
</dbReference>
<dbReference type="AlphaFoldDB" id="A0AA43XMG0"/>
<evidence type="ECO:0000256" key="2">
    <source>
        <dbReference type="ARBA" id="ARBA00005582"/>
    </source>
</evidence>
<dbReference type="GO" id="GO:0006281">
    <property type="term" value="P:DNA repair"/>
    <property type="evidence" value="ECO:0007669"/>
    <property type="project" value="UniProtKB-KW"/>
</dbReference>
<dbReference type="PROSITE" id="PS51462">
    <property type="entry name" value="NUDIX"/>
    <property type="match status" value="1"/>
</dbReference>
<evidence type="ECO:0000313" key="14">
    <source>
        <dbReference type="EMBL" id="NBG88640.1"/>
    </source>
</evidence>
<gene>
    <name evidence="14" type="ORF">ISALK_09005</name>
</gene>
<dbReference type="EMBL" id="SUMG01000010">
    <property type="protein sequence ID" value="NBG88640.1"/>
    <property type="molecule type" value="Genomic_DNA"/>
</dbReference>
<evidence type="ECO:0000256" key="3">
    <source>
        <dbReference type="ARBA" id="ARBA00022457"/>
    </source>
</evidence>
<feature type="domain" description="Nudix hydrolase" evidence="13">
    <location>
        <begin position="2"/>
        <end position="131"/>
    </location>
</feature>
<dbReference type="InterPro" id="IPR020084">
    <property type="entry name" value="NUDIX_hydrolase_CS"/>
</dbReference>
<organism evidence="14 15">
    <name type="scientific">Isachenkonia alkalipeptolytica</name>
    <dbReference type="NCBI Taxonomy" id="2565777"/>
    <lineage>
        <taxon>Bacteria</taxon>
        <taxon>Bacillati</taxon>
        <taxon>Bacillota</taxon>
        <taxon>Clostridia</taxon>
        <taxon>Eubacteriales</taxon>
        <taxon>Clostridiaceae</taxon>
        <taxon>Isachenkonia</taxon>
    </lineage>
</organism>
<proteinExistence type="inferred from homology"/>
<evidence type="ECO:0000256" key="5">
    <source>
        <dbReference type="ARBA" id="ARBA00022723"/>
    </source>
</evidence>
<accession>A0AA43XMG0</accession>
<dbReference type="CDD" id="cd03425">
    <property type="entry name" value="NUDIX_MutT_NudA_like"/>
    <property type="match status" value="1"/>
</dbReference>
<dbReference type="PANTHER" id="PTHR47707:SF1">
    <property type="entry name" value="NUDIX HYDROLASE FAMILY PROTEIN"/>
    <property type="match status" value="1"/>
</dbReference>
<evidence type="ECO:0000256" key="1">
    <source>
        <dbReference type="ARBA" id="ARBA00001946"/>
    </source>
</evidence>
<dbReference type="PROSITE" id="PS00893">
    <property type="entry name" value="NUDIX_BOX"/>
    <property type="match status" value="1"/>
</dbReference>
<dbReference type="SUPFAM" id="SSF55811">
    <property type="entry name" value="Nudix"/>
    <property type="match status" value="1"/>
</dbReference>
<evidence type="ECO:0000256" key="12">
    <source>
        <dbReference type="RuleBase" id="RU003476"/>
    </source>
</evidence>
<evidence type="ECO:0000256" key="4">
    <source>
        <dbReference type="ARBA" id="ARBA00022705"/>
    </source>
</evidence>
<evidence type="ECO:0000256" key="7">
    <source>
        <dbReference type="ARBA" id="ARBA00022801"/>
    </source>
</evidence>
<keyword evidence="15" id="KW-1185">Reference proteome</keyword>
<keyword evidence="9" id="KW-0234">DNA repair</keyword>
<dbReference type="GO" id="GO:0006260">
    <property type="term" value="P:DNA replication"/>
    <property type="evidence" value="ECO:0007669"/>
    <property type="project" value="UniProtKB-KW"/>
</dbReference>
<dbReference type="InterPro" id="IPR020476">
    <property type="entry name" value="Nudix_hydrolase"/>
</dbReference>
<comment type="caution">
    <text evidence="14">The sequence shown here is derived from an EMBL/GenBank/DDBJ whole genome shotgun (WGS) entry which is preliminary data.</text>
</comment>
<keyword evidence="5" id="KW-0479">Metal-binding</keyword>
<dbReference type="GO" id="GO:0008413">
    <property type="term" value="F:8-oxo-7,8-dihydroguanosine triphosphate pyrophosphatase activity"/>
    <property type="evidence" value="ECO:0007669"/>
    <property type="project" value="TreeGrafter"/>
</dbReference>
<evidence type="ECO:0000256" key="9">
    <source>
        <dbReference type="ARBA" id="ARBA00023204"/>
    </source>
</evidence>
<comment type="similarity">
    <text evidence="2 12">Belongs to the Nudix hydrolase family.</text>
</comment>
<evidence type="ECO:0000313" key="15">
    <source>
        <dbReference type="Proteomes" id="UP000449710"/>
    </source>
</evidence>
<dbReference type="GO" id="GO:0044716">
    <property type="term" value="F:8-oxo-GDP phosphatase activity"/>
    <property type="evidence" value="ECO:0007669"/>
    <property type="project" value="TreeGrafter"/>
</dbReference>
<protein>
    <recommendedName>
        <fullName evidence="11">8-oxo-dGTP diphosphatase</fullName>
        <ecNumber evidence="11">3.6.1.55</ecNumber>
    </recommendedName>
</protein>
<evidence type="ECO:0000256" key="8">
    <source>
        <dbReference type="ARBA" id="ARBA00022842"/>
    </source>
</evidence>
<dbReference type="InterPro" id="IPR000086">
    <property type="entry name" value="NUDIX_hydrolase_dom"/>
</dbReference>
<dbReference type="Proteomes" id="UP000449710">
    <property type="component" value="Unassembled WGS sequence"/>
</dbReference>
<evidence type="ECO:0000256" key="6">
    <source>
        <dbReference type="ARBA" id="ARBA00022763"/>
    </source>
</evidence>